<feature type="transmembrane region" description="Helical" evidence="1">
    <location>
        <begin position="72"/>
        <end position="96"/>
    </location>
</feature>
<keyword evidence="1" id="KW-1133">Transmembrane helix</keyword>
<evidence type="ECO:0000313" key="2">
    <source>
        <dbReference type="EMBL" id="VVM36825.1"/>
    </source>
</evidence>
<feature type="transmembrane region" description="Helical" evidence="1">
    <location>
        <begin position="221"/>
        <end position="244"/>
    </location>
</feature>
<dbReference type="EMBL" id="CABVGX010000001">
    <property type="protein sequence ID" value="VVM36825.1"/>
    <property type="molecule type" value="Genomic_DNA"/>
</dbReference>
<feature type="transmembrane region" description="Helical" evidence="1">
    <location>
        <begin position="155"/>
        <end position="178"/>
    </location>
</feature>
<keyword evidence="1" id="KW-0472">Membrane</keyword>
<keyword evidence="1" id="KW-0812">Transmembrane</keyword>
<protein>
    <submittedName>
        <fullName evidence="2">Uncharacterized protein</fullName>
    </submittedName>
</protein>
<dbReference type="RefSeq" id="WP_150578601.1">
    <property type="nucleotide sequence ID" value="NZ_CABVGX010000001.1"/>
</dbReference>
<dbReference type="OrthoDB" id="6821223at2"/>
<evidence type="ECO:0000256" key="1">
    <source>
        <dbReference type="SAM" id="Phobius"/>
    </source>
</evidence>
<feature type="transmembrane region" description="Helical" evidence="1">
    <location>
        <begin position="33"/>
        <end position="52"/>
    </location>
</feature>
<dbReference type="AlphaFoldDB" id="A0A5E6P0R4"/>
<dbReference type="Proteomes" id="UP000325607">
    <property type="component" value="Unassembled WGS sequence"/>
</dbReference>
<feature type="transmembrane region" description="Helical" evidence="1">
    <location>
        <begin position="130"/>
        <end position="149"/>
    </location>
</feature>
<proteinExistence type="predicted"/>
<gene>
    <name evidence="2" type="ORF">PS645_00065</name>
</gene>
<accession>A0A5E6P0R4</accession>
<organism evidence="2 3">
    <name type="scientific">Pseudomonas fluorescens</name>
    <dbReference type="NCBI Taxonomy" id="294"/>
    <lineage>
        <taxon>Bacteria</taxon>
        <taxon>Pseudomonadati</taxon>
        <taxon>Pseudomonadota</taxon>
        <taxon>Gammaproteobacteria</taxon>
        <taxon>Pseudomonadales</taxon>
        <taxon>Pseudomonadaceae</taxon>
        <taxon>Pseudomonas</taxon>
    </lineage>
</organism>
<feature type="transmembrane region" description="Helical" evidence="1">
    <location>
        <begin position="256"/>
        <end position="273"/>
    </location>
</feature>
<sequence>MTDPENIEAQTTQPALGFYARLSAGLLWLNERAWPLSILILVTAGLYLYQYIQEEKIPLSITSSAVLTALPAMSAILVWVVTILVAFVLMPIFVLFHRLDDTARRLSDDFHFGPGSPEQRSRHRRLMVRWGASLLSLGLFCGLLTVIGSQVSASVWWITAAVLGTILALASYCWIITLGVARPVSNDFRLACVGAAFVQIMVILNFTIVAIGIAGKYIESLWWLLPLMLLVVLALWMIQVLGALFLDRVRSHRQPVALLASAAVIIVIFFGLFPPSGAKLGGFALQFSASGARNCTIMNFMPESKGFDALLDSDTPGFSRPLRVVAEVDGIYFVRPRTSDSKALQFVPRASLIGLDVCPEKNKTASAAAPAAVSG</sequence>
<name>A0A5E6P0R4_PSEFL</name>
<feature type="transmembrane region" description="Helical" evidence="1">
    <location>
        <begin position="190"/>
        <end position="215"/>
    </location>
</feature>
<evidence type="ECO:0000313" key="3">
    <source>
        <dbReference type="Proteomes" id="UP000325607"/>
    </source>
</evidence>
<reference evidence="2 3" key="1">
    <citation type="submission" date="2019-09" db="EMBL/GenBank/DDBJ databases">
        <authorList>
            <person name="Chandra G."/>
            <person name="Truman W A."/>
        </authorList>
    </citation>
    <scope>NUCLEOTIDE SEQUENCE [LARGE SCALE GENOMIC DNA]</scope>
    <source>
        <strain evidence="2">PS645</strain>
    </source>
</reference>